<dbReference type="AlphaFoldDB" id="A0A8D8DSX2"/>
<evidence type="ECO:0000256" key="1">
    <source>
        <dbReference type="SAM" id="MobiDB-lite"/>
    </source>
</evidence>
<organism evidence="2">
    <name type="scientific">Culex pipiens</name>
    <name type="common">House mosquito</name>
    <dbReference type="NCBI Taxonomy" id="7175"/>
    <lineage>
        <taxon>Eukaryota</taxon>
        <taxon>Metazoa</taxon>
        <taxon>Ecdysozoa</taxon>
        <taxon>Arthropoda</taxon>
        <taxon>Hexapoda</taxon>
        <taxon>Insecta</taxon>
        <taxon>Pterygota</taxon>
        <taxon>Neoptera</taxon>
        <taxon>Endopterygota</taxon>
        <taxon>Diptera</taxon>
        <taxon>Nematocera</taxon>
        <taxon>Culicoidea</taxon>
        <taxon>Culicidae</taxon>
        <taxon>Culicinae</taxon>
        <taxon>Culicini</taxon>
        <taxon>Culex</taxon>
        <taxon>Culex</taxon>
    </lineage>
</organism>
<feature type="compositionally biased region" description="Polar residues" evidence="1">
    <location>
        <begin position="12"/>
        <end position="23"/>
    </location>
</feature>
<dbReference type="EMBL" id="HBUE01046002">
    <property type="protein sequence ID" value="CAG6462694.1"/>
    <property type="molecule type" value="Transcribed_RNA"/>
</dbReference>
<reference evidence="2" key="1">
    <citation type="submission" date="2021-05" db="EMBL/GenBank/DDBJ databases">
        <authorList>
            <person name="Alioto T."/>
            <person name="Alioto T."/>
            <person name="Gomez Garrido J."/>
        </authorList>
    </citation>
    <scope>NUCLEOTIDE SEQUENCE</scope>
</reference>
<proteinExistence type="predicted"/>
<dbReference type="EMBL" id="HBUE01046003">
    <property type="protein sequence ID" value="CAG6462695.1"/>
    <property type="molecule type" value="Transcribed_RNA"/>
</dbReference>
<dbReference type="EMBL" id="HBUE01177036">
    <property type="protein sequence ID" value="CAG6518320.1"/>
    <property type="molecule type" value="Transcribed_RNA"/>
</dbReference>
<sequence length="118" mass="12655">MSVGDPLACLTVSPSPRSASPNESIEGRRSRCFPPPPGRLGLARDDTADGGWTSPMGTDCRRRRGGGGGLVSRSSLVAGRNGGGKFVSSIERLMLIEGCEQCCFIMRNCFCFSRIRAW</sequence>
<dbReference type="EMBL" id="HBUE01282553">
    <property type="protein sequence ID" value="CAG6569851.1"/>
    <property type="molecule type" value="Transcribed_RNA"/>
</dbReference>
<name>A0A8D8DSX2_CULPI</name>
<dbReference type="EMBL" id="HBUE01177035">
    <property type="protein sequence ID" value="CAG6518319.1"/>
    <property type="molecule type" value="Transcribed_RNA"/>
</dbReference>
<accession>A0A8D8DSX2</accession>
<protein>
    <submittedName>
        <fullName evidence="2">(northern house mosquito) hypothetical protein</fullName>
    </submittedName>
</protein>
<dbReference type="EMBL" id="HBUE01282554">
    <property type="protein sequence ID" value="CAG6569852.1"/>
    <property type="molecule type" value="Transcribed_RNA"/>
</dbReference>
<feature type="region of interest" description="Disordered" evidence="1">
    <location>
        <begin position="1"/>
        <end position="74"/>
    </location>
</feature>
<evidence type="ECO:0000313" key="2">
    <source>
        <dbReference type="EMBL" id="CAG6518319.1"/>
    </source>
</evidence>